<dbReference type="Gene3D" id="1.20.1080.10">
    <property type="entry name" value="Glycerol uptake facilitator protein"/>
    <property type="match status" value="1"/>
</dbReference>
<feature type="transmembrane region" description="Helical" evidence="7">
    <location>
        <begin position="201"/>
        <end position="221"/>
    </location>
</feature>
<comment type="similarity">
    <text evidence="6">Belongs to the MIP/aquaporin (TC 1.A.8) family.</text>
</comment>
<feature type="transmembrane region" description="Helical" evidence="7">
    <location>
        <begin position="103"/>
        <end position="130"/>
    </location>
</feature>
<dbReference type="InterPro" id="IPR022357">
    <property type="entry name" value="MIP_CS"/>
</dbReference>
<dbReference type="GO" id="GO:0015267">
    <property type="term" value="F:channel activity"/>
    <property type="evidence" value="ECO:0007669"/>
    <property type="project" value="InterPro"/>
</dbReference>
<dbReference type="GeneID" id="37203365"/>
<dbReference type="InterPro" id="IPR023271">
    <property type="entry name" value="Aquaporin-like"/>
</dbReference>
<reference evidence="8 9" key="1">
    <citation type="submission" date="2018-02" db="EMBL/GenBank/DDBJ databases">
        <title>The genomes of Aspergillus section Nigri reveals drivers in fungal speciation.</title>
        <authorList>
            <consortium name="DOE Joint Genome Institute"/>
            <person name="Vesth T.C."/>
            <person name="Nybo J."/>
            <person name="Theobald S."/>
            <person name="Brandl J."/>
            <person name="Frisvad J.C."/>
            <person name="Nielsen K.F."/>
            <person name="Lyhne E.K."/>
            <person name="Kogle M.E."/>
            <person name="Kuo A."/>
            <person name="Riley R."/>
            <person name="Clum A."/>
            <person name="Nolan M."/>
            <person name="Lipzen A."/>
            <person name="Salamov A."/>
            <person name="Henrissat B."/>
            <person name="Wiebenga A."/>
            <person name="De vries R.P."/>
            <person name="Grigoriev I.V."/>
            <person name="Mortensen U.H."/>
            <person name="Andersen M.R."/>
            <person name="Baker S.E."/>
        </authorList>
    </citation>
    <scope>NUCLEOTIDE SEQUENCE [LARGE SCALE GENOMIC DNA]</scope>
    <source>
        <strain evidence="8 9">CBS 101889</strain>
    </source>
</reference>
<evidence type="ECO:0000256" key="7">
    <source>
        <dbReference type="SAM" id="Phobius"/>
    </source>
</evidence>
<dbReference type="PANTHER" id="PTHR47002">
    <property type="entry name" value="AQUAPORIN-LIKE"/>
    <property type="match status" value="1"/>
</dbReference>
<keyword evidence="3 6" id="KW-0812">Transmembrane</keyword>
<dbReference type="PROSITE" id="PS00221">
    <property type="entry name" value="MIP"/>
    <property type="match status" value="1"/>
</dbReference>
<name>A0A395HYA2_ASPHC</name>
<sequence>MDMTDAKPTIQPFTGRIGGNQTLVVDRNDPDNANLLKRVPDAAPLMTLREGFNLRGLLEFDLWKFGFIECIGTMLNIFITAWASIKHPTNQIPTPTPSSAAGIYSTAIFLGPTVGSLVNWLTLTLCIFTFSNVTGSHLNPTITLATFFARLITLPRALIYLAAQTLGGALAGLILRAAYGSPAFAVGGCSIDTRLVPVQEAFLLEFIFCLILVFFSFGVGLDPRQGRLFGAALSPFLVGMALGVVSWASAFTRVGFGGAGLNPARCFAVYVATGFPGYHWVHWVAALAACVGHGFVYFCVPPWSAGLGGV</sequence>
<keyword evidence="9" id="KW-1185">Reference proteome</keyword>
<dbReference type="STRING" id="1450537.A0A395HYA2"/>
<evidence type="ECO:0000256" key="5">
    <source>
        <dbReference type="ARBA" id="ARBA00023136"/>
    </source>
</evidence>
<feature type="transmembrane region" description="Helical" evidence="7">
    <location>
        <begin position="62"/>
        <end position="83"/>
    </location>
</feature>
<evidence type="ECO:0000256" key="6">
    <source>
        <dbReference type="RuleBase" id="RU000477"/>
    </source>
</evidence>
<feature type="transmembrane region" description="Helical" evidence="7">
    <location>
        <begin position="228"/>
        <end position="248"/>
    </location>
</feature>
<dbReference type="AlphaFoldDB" id="A0A395HYA2"/>
<dbReference type="GO" id="GO:0016020">
    <property type="term" value="C:membrane"/>
    <property type="evidence" value="ECO:0007669"/>
    <property type="project" value="UniProtKB-SubCell"/>
</dbReference>
<evidence type="ECO:0000256" key="3">
    <source>
        <dbReference type="ARBA" id="ARBA00022692"/>
    </source>
</evidence>
<organism evidence="8 9">
    <name type="scientific">Aspergillus homomorphus (strain CBS 101889)</name>
    <dbReference type="NCBI Taxonomy" id="1450537"/>
    <lineage>
        <taxon>Eukaryota</taxon>
        <taxon>Fungi</taxon>
        <taxon>Dikarya</taxon>
        <taxon>Ascomycota</taxon>
        <taxon>Pezizomycotina</taxon>
        <taxon>Eurotiomycetes</taxon>
        <taxon>Eurotiomycetidae</taxon>
        <taxon>Eurotiales</taxon>
        <taxon>Aspergillaceae</taxon>
        <taxon>Aspergillus</taxon>
        <taxon>Aspergillus subgen. Circumdati</taxon>
    </lineage>
</organism>
<dbReference type="SUPFAM" id="SSF81338">
    <property type="entry name" value="Aquaporin-like"/>
    <property type="match status" value="1"/>
</dbReference>
<gene>
    <name evidence="8" type="ORF">BO97DRAFT_453476</name>
</gene>
<evidence type="ECO:0000256" key="2">
    <source>
        <dbReference type="ARBA" id="ARBA00022448"/>
    </source>
</evidence>
<proteinExistence type="inferred from homology"/>
<keyword evidence="2 6" id="KW-0813">Transport</keyword>
<evidence type="ECO:0000313" key="9">
    <source>
        <dbReference type="Proteomes" id="UP000248961"/>
    </source>
</evidence>
<evidence type="ECO:0000256" key="4">
    <source>
        <dbReference type="ARBA" id="ARBA00022989"/>
    </source>
</evidence>
<evidence type="ECO:0000313" key="8">
    <source>
        <dbReference type="EMBL" id="RAL11838.1"/>
    </source>
</evidence>
<protein>
    <submittedName>
        <fullName evidence="8">MIP transporter</fullName>
    </submittedName>
</protein>
<dbReference type="PANTHER" id="PTHR47002:SF2">
    <property type="entry name" value="AQUAPORIN AQPAE.A-LIKE"/>
    <property type="match status" value="1"/>
</dbReference>
<accession>A0A395HYA2</accession>
<dbReference type="Pfam" id="PF00230">
    <property type="entry name" value="MIP"/>
    <property type="match status" value="1"/>
</dbReference>
<evidence type="ECO:0000256" key="1">
    <source>
        <dbReference type="ARBA" id="ARBA00004141"/>
    </source>
</evidence>
<dbReference type="Proteomes" id="UP000248961">
    <property type="component" value="Unassembled WGS sequence"/>
</dbReference>
<keyword evidence="5 7" id="KW-0472">Membrane</keyword>
<dbReference type="EMBL" id="KZ824286">
    <property type="protein sequence ID" value="RAL11838.1"/>
    <property type="molecule type" value="Genomic_DNA"/>
</dbReference>
<comment type="subcellular location">
    <subcellularLocation>
        <location evidence="1">Membrane</location>
        <topology evidence="1">Multi-pass membrane protein</topology>
    </subcellularLocation>
</comment>
<dbReference type="OrthoDB" id="3222at2759"/>
<keyword evidence="4 7" id="KW-1133">Transmembrane helix</keyword>
<dbReference type="InterPro" id="IPR000425">
    <property type="entry name" value="MIP"/>
</dbReference>
<dbReference type="VEuPathDB" id="FungiDB:BO97DRAFT_453476"/>
<feature type="transmembrane region" description="Helical" evidence="7">
    <location>
        <begin position="280"/>
        <end position="300"/>
    </location>
</feature>
<dbReference type="RefSeq" id="XP_025550992.1">
    <property type="nucleotide sequence ID" value="XM_025699076.1"/>
</dbReference>
<dbReference type="PRINTS" id="PR00783">
    <property type="entry name" value="MINTRINSICP"/>
</dbReference>